<evidence type="ECO:0000259" key="2">
    <source>
        <dbReference type="Pfam" id="PF00437"/>
    </source>
</evidence>
<dbReference type="OrthoDB" id="9810761at2"/>
<dbReference type="RefSeq" id="WP_108430719.1">
    <property type="nucleotide sequence ID" value="NZ_CP026947.1"/>
</dbReference>
<reference evidence="4" key="1">
    <citation type="submission" date="2018-04" db="EMBL/GenBank/DDBJ databases">
        <authorList>
            <person name="Liu S."/>
            <person name="Wang Z."/>
            <person name="Li J."/>
        </authorList>
    </citation>
    <scope>NUCLEOTIDE SEQUENCE [LARGE SCALE GENOMIC DNA]</scope>
    <source>
        <strain evidence="4">2189</strain>
    </source>
</reference>
<dbReference type="KEGG" id="cyz:C3B44_01010"/>
<dbReference type="PANTHER" id="PTHR30486">
    <property type="entry name" value="TWITCHING MOTILITY PROTEIN PILT"/>
    <property type="match status" value="1"/>
</dbReference>
<dbReference type="Gene3D" id="3.40.50.300">
    <property type="entry name" value="P-loop containing nucleotide triphosphate hydrolases"/>
    <property type="match status" value="1"/>
</dbReference>
<comment type="similarity">
    <text evidence="1">Belongs to the GSP E family.</text>
</comment>
<protein>
    <submittedName>
        <fullName evidence="3">ATPase</fullName>
    </submittedName>
</protein>
<dbReference type="Pfam" id="PF00437">
    <property type="entry name" value="T2SSE"/>
    <property type="match status" value="1"/>
</dbReference>
<dbReference type="PANTHER" id="PTHR30486:SF6">
    <property type="entry name" value="TYPE IV PILUS RETRACTATION ATPASE PILT"/>
    <property type="match status" value="1"/>
</dbReference>
<accession>A0A2U1T5D4</accession>
<dbReference type="InterPro" id="IPR050921">
    <property type="entry name" value="T4SS_GSP_E_ATPase"/>
</dbReference>
<evidence type="ECO:0000313" key="4">
    <source>
        <dbReference type="Proteomes" id="UP000244989"/>
    </source>
</evidence>
<gene>
    <name evidence="3" type="ORF">DF222_08520</name>
</gene>
<dbReference type="NCBIfam" id="TIGR03819">
    <property type="entry name" value="heli_sec_ATPase"/>
    <property type="match status" value="1"/>
</dbReference>
<dbReference type="InterPro" id="IPR001482">
    <property type="entry name" value="T2SS/T4SS_dom"/>
</dbReference>
<name>A0A2U1T5D4_9CORY</name>
<keyword evidence="4" id="KW-1185">Reference proteome</keyword>
<sequence length="379" mass="40409">MSEIMDKIRQRVIDDPTLLDADAATLARVVREEAGVITDLDVLDTLRRLRDDTTGAGPLEALLQIDGVTDICVNGPEQVFIDRGHGLEHASLTFSGDEEVRRLASRLAGACGRRLDDASPFVDGRINRPDGTSIRLHAALSPPARTHTLISLRVLRQARTSLDDLVEAETLPHDIASFLREMIAARLSFLVVGGTGTGKTTLLAALLSEVPASERLVVIEDTAELDPRHPHVVGLTTRAANTEGAGTITMSDLLVQALRMRPDRLIVGEIRGAEVVDLLAALNTGHDGGAGTLHANIAGEIPARMEALAALGGLDRVALHSQLAAAVDCALVMRRGPDGRRRLDEIAALGGNPVTATTVWSHGHPLSESARRLVERSTP</sequence>
<dbReference type="InterPro" id="IPR027417">
    <property type="entry name" value="P-loop_NTPase"/>
</dbReference>
<feature type="domain" description="Bacterial type II secretion system protein E" evidence="2">
    <location>
        <begin position="54"/>
        <end position="330"/>
    </location>
</feature>
<dbReference type="Proteomes" id="UP000244989">
    <property type="component" value="Unassembled WGS sequence"/>
</dbReference>
<dbReference type="GO" id="GO:0016887">
    <property type="term" value="F:ATP hydrolysis activity"/>
    <property type="evidence" value="ECO:0007669"/>
    <property type="project" value="InterPro"/>
</dbReference>
<dbReference type="Gene3D" id="3.30.450.380">
    <property type="match status" value="1"/>
</dbReference>
<evidence type="ECO:0000313" key="3">
    <source>
        <dbReference type="EMBL" id="PWC01214.1"/>
    </source>
</evidence>
<evidence type="ECO:0000256" key="1">
    <source>
        <dbReference type="ARBA" id="ARBA00006611"/>
    </source>
</evidence>
<dbReference type="CDD" id="cd01130">
    <property type="entry name" value="VirB11-like_ATPase"/>
    <property type="match status" value="1"/>
</dbReference>
<organism evidence="3 4">
    <name type="scientific">Corynebacterium yudongzhengii</name>
    <dbReference type="NCBI Taxonomy" id="2080740"/>
    <lineage>
        <taxon>Bacteria</taxon>
        <taxon>Bacillati</taxon>
        <taxon>Actinomycetota</taxon>
        <taxon>Actinomycetes</taxon>
        <taxon>Mycobacteriales</taxon>
        <taxon>Corynebacteriaceae</taxon>
        <taxon>Corynebacterium</taxon>
    </lineage>
</organism>
<comment type="caution">
    <text evidence="3">The sequence shown here is derived from an EMBL/GenBank/DDBJ whole genome shotgun (WGS) entry which is preliminary data.</text>
</comment>
<dbReference type="AlphaFoldDB" id="A0A2U1T5D4"/>
<proteinExistence type="inferred from homology"/>
<dbReference type="InterPro" id="IPR022399">
    <property type="entry name" value="TadA-like_ATPase"/>
</dbReference>
<dbReference type="EMBL" id="QEEZ01000016">
    <property type="protein sequence ID" value="PWC01214.1"/>
    <property type="molecule type" value="Genomic_DNA"/>
</dbReference>
<dbReference type="SUPFAM" id="SSF52540">
    <property type="entry name" value="P-loop containing nucleoside triphosphate hydrolases"/>
    <property type="match status" value="1"/>
</dbReference>